<feature type="compositionally biased region" description="Basic and acidic residues" evidence="1">
    <location>
        <begin position="50"/>
        <end position="63"/>
    </location>
</feature>
<name>A0ABQ9EH18_TEGGR</name>
<dbReference type="Proteomes" id="UP001217089">
    <property type="component" value="Unassembled WGS sequence"/>
</dbReference>
<keyword evidence="3" id="KW-1185">Reference proteome</keyword>
<comment type="caution">
    <text evidence="2">The sequence shown here is derived from an EMBL/GenBank/DDBJ whole genome shotgun (WGS) entry which is preliminary data.</text>
</comment>
<feature type="compositionally biased region" description="Basic and acidic residues" evidence="1">
    <location>
        <begin position="74"/>
        <end position="86"/>
    </location>
</feature>
<organism evidence="2 3">
    <name type="scientific">Tegillarca granosa</name>
    <name type="common">Malaysian cockle</name>
    <name type="synonym">Anadara granosa</name>
    <dbReference type="NCBI Taxonomy" id="220873"/>
    <lineage>
        <taxon>Eukaryota</taxon>
        <taxon>Metazoa</taxon>
        <taxon>Spiralia</taxon>
        <taxon>Lophotrochozoa</taxon>
        <taxon>Mollusca</taxon>
        <taxon>Bivalvia</taxon>
        <taxon>Autobranchia</taxon>
        <taxon>Pteriomorphia</taxon>
        <taxon>Arcoida</taxon>
        <taxon>Arcoidea</taxon>
        <taxon>Arcidae</taxon>
        <taxon>Tegillarca</taxon>
    </lineage>
</organism>
<feature type="compositionally biased region" description="Polar residues" evidence="1">
    <location>
        <begin position="87"/>
        <end position="99"/>
    </location>
</feature>
<accession>A0ABQ9EH18</accession>
<protein>
    <submittedName>
        <fullName evidence="2">Uncharacterized protein</fullName>
    </submittedName>
</protein>
<evidence type="ECO:0000256" key="1">
    <source>
        <dbReference type="SAM" id="MobiDB-lite"/>
    </source>
</evidence>
<proteinExistence type="predicted"/>
<dbReference type="EMBL" id="JARBDR010000917">
    <property type="protein sequence ID" value="KAJ8303146.1"/>
    <property type="molecule type" value="Genomic_DNA"/>
</dbReference>
<gene>
    <name evidence="2" type="ORF">KUTeg_019542</name>
</gene>
<feature type="compositionally biased region" description="Basic and acidic residues" evidence="1">
    <location>
        <begin position="102"/>
        <end position="111"/>
    </location>
</feature>
<feature type="region of interest" description="Disordered" evidence="1">
    <location>
        <begin position="50"/>
        <end position="115"/>
    </location>
</feature>
<evidence type="ECO:0000313" key="2">
    <source>
        <dbReference type="EMBL" id="KAJ8303146.1"/>
    </source>
</evidence>
<sequence>MIHMHWIQRKMSTCLLTLIIIASFVITAQSYRVFIMEQRFQQIIREFRQEEDVTNEQEKEKNPQLHKPINEQNNEEKQGGQDRVNEISKNNLKNNSMVSNRIKHEDTKKGQSDLNAQIESSITSKESGHAINCAVNFQNGKVRADVFAAGMTTPILHYVKTVSCRMLELMFTGVCQKGKISKNDHIQASQIYKMYGITTHDDMLLPMATLVITFNIFKIERGLMGQTGSTSVIYIPVI</sequence>
<reference evidence="2 3" key="1">
    <citation type="submission" date="2022-12" db="EMBL/GenBank/DDBJ databases">
        <title>Chromosome-level genome of Tegillarca granosa.</title>
        <authorList>
            <person name="Kim J."/>
        </authorList>
    </citation>
    <scope>NUCLEOTIDE SEQUENCE [LARGE SCALE GENOMIC DNA]</scope>
    <source>
        <strain evidence="2">Teg-2019</strain>
        <tissue evidence="2">Adductor muscle</tissue>
    </source>
</reference>
<evidence type="ECO:0000313" key="3">
    <source>
        <dbReference type="Proteomes" id="UP001217089"/>
    </source>
</evidence>